<name>A0A7S9QAN1_9PSED</name>
<proteinExistence type="predicted"/>
<dbReference type="AlphaFoldDB" id="A0A7S9QAN1"/>
<evidence type="ECO:0000313" key="2">
    <source>
        <dbReference type="Proteomes" id="UP000594430"/>
    </source>
</evidence>
<sequence length="302" mass="33037">MATELDALLSSIRDCQTYDSVQQRLAVITENKHVATAPDLVRALRDAQVYALVWGVFVAALELGAPIVARDKARKALDAALVNDDENAHEAAFIAYEAACGACYKMQDAAASTLDKALESVTQDASTATSGENGTDAIADAAAAELASRDISEHLRRRNVIYDSASSKADPYQDFYDRERQIRNITRPVQQACEAYVNDHVMRAQVTAELKQSLNRYLLVWRKTTTGGGNPLAAQGILESIDEKNGTFVLRSLNYKDQRVTVSFADIDNVDTSRTRSGALSSAVAPTWRNVGIGKWVRSDQY</sequence>
<dbReference type="RefSeq" id="WP_104926217.1">
    <property type="nucleotide sequence ID" value="NZ_BQHM01000037.1"/>
</dbReference>
<dbReference type="Proteomes" id="UP000594430">
    <property type="component" value="Chromosome"/>
</dbReference>
<gene>
    <name evidence="1" type="ORF">IZU98_11250</name>
</gene>
<dbReference type="EMBL" id="CP064946">
    <property type="protein sequence ID" value="QPH51216.1"/>
    <property type="molecule type" value="Genomic_DNA"/>
</dbReference>
<organism evidence="1 2">
    <name type="scientific">Pseudomonas fulva</name>
    <dbReference type="NCBI Taxonomy" id="47880"/>
    <lineage>
        <taxon>Bacteria</taxon>
        <taxon>Pseudomonadati</taxon>
        <taxon>Pseudomonadota</taxon>
        <taxon>Gammaproteobacteria</taxon>
        <taxon>Pseudomonadales</taxon>
        <taxon>Pseudomonadaceae</taxon>
        <taxon>Pseudomonas</taxon>
    </lineage>
</organism>
<protein>
    <submittedName>
        <fullName evidence="1">Uncharacterized protein</fullName>
    </submittedName>
</protein>
<evidence type="ECO:0000313" key="1">
    <source>
        <dbReference type="EMBL" id="QPH51216.1"/>
    </source>
</evidence>
<reference evidence="1 2" key="1">
    <citation type="submission" date="2020-11" db="EMBL/GenBank/DDBJ databases">
        <title>Pseudomonas fulva producing VIM-24.</title>
        <authorList>
            <person name="Liu S."/>
        </authorList>
    </citation>
    <scope>NUCLEOTIDE SEQUENCE [LARGE SCALE GENOMIC DNA]</scope>
    <source>
        <strain evidence="1 2">ZDHY414</strain>
    </source>
</reference>
<accession>A0A7S9QAN1</accession>